<name>A0ABU3SF14_9HYPH</name>
<sequence length="136" mass="15175">MRLVYASESRLVEVNRRSELARMIATAQRLNADNHVTGFLLATPRAFAQVLEGEAANVAETYGRIVVDPRHANLRLLAQEPIERRGFADWSMALSEQDETNDFIFSLFGVSPEADLYDQPADTLLDLAGELAGRIR</sequence>
<comment type="caution">
    <text evidence="2">The sequence shown here is derived from an EMBL/GenBank/DDBJ whole genome shotgun (WGS) entry which is preliminary data.</text>
</comment>
<organism evidence="2 3">
    <name type="scientific">Bosea rubneri</name>
    <dbReference type="NCBI Taxonomy" id="3075434"/>
    <lineage>
        <taxon>Bacteria</taxon>
        <taxon>Pseudomonadati</taxon>
        <taxon>Pseudomonadota</taxon>
        <taxon>Alphaproteobacteria</taxon>
        <taxon>Hyphomicrobiales</taxon>
        <taxon>Boseaceae</taxon>
        <taxon>Bosea</taxon>
    </lineage>
</organism>
<gene>
    <name evidence="2" type="ORF">RKE40_26145</name>
</gene>
<dbReference type="EMBL" id="JAWDID010000067">
    <property type="protein sequence ID" value="MDU0343385.1"/>
    <property type="molecule type" value="Genomic_DNA"/>
</dbReference>
<keyword evidence="3" id="KW-1185">Reference proteome</keyword>
<dbReference type="PROSITE" id="PS50925">
    <property type="entry name" value="BLUF"/>
    <property type="match status" value="1"/>
</dbReference>
<dbReference type="Proteomes" id="UP001254257">
    <property type="component" value="Unassembled WGS sequence"/>
</dbReference>
<dbReference type="SUPFAM" id="SSF54975">
    <property type="entry name" value="Acylphosphatase/BLUF domain-like"/>
    <property type="match status" value="1"/>
</dbReference>
<protein>
    <submittedName>
        <fullName evidence="2">BLUF domain-containing protein</fullName>
    </submittedName>
</protein>
<dbReference type="InterPro" id="IPR036046">
    <property type="entry name" value="Acylphosphatase-like_dom_sf"/>
</dbReference>
<dbReference type="InterPro" id="IPR007024">
    <property type="entry name" value="BLUF_domain"/>
</dbReference>
<feature type="domain" description="BLUF" evidence="1">
    <location>
        <begin position="1"/>
        <end position="93"/>
    </location>
</feature>
<dbReference type="SMART" id="SM01034">
    <property type="entry name" value="BLUF"/>
    <property type="match status" value="1"/>
</dbReference>
<dbReference type="RefSeq" id="WP_316021112.1">
    <property type="nucleotide sequence ID" value="NZ_JAWDID010000067.1"/>
</dbReference>
<proteinExistence type="predicted"/>
<dbReference type="Gene3D" id="3.30.70.100">
    <property type="match status" value="1"/>
</dbReference>
<evidence type="ECO:0000259" key="1">
    <source>
        <dbReference type="PROSITE" id="PS50925"/>
    </source>
</evidence>
<reference evidence="2 3" key="1">
    <citation type="submission" date="2023-09" db="EMBL/GenBank/DDBJ databases">
        <title>Whole genome shotgun sequencing (WGS) of Bosea sp. ZW T0_25, isolated from stored onions (Allium cepa).</title>
        <authorList>
            <person name="Stoll D.A."/>
            <person name="Huch M."/>
        </authorList>
    </citation>
    <scope>NUCLEOTIDE SEQUENCE [LARGE SCALE GENOMIC DNA]</scope>
    <source>
        <strain evidence="2 3">ZW T0_25</strain>
    </source>
</reference>
<dbReference type="Pfam" id="PF04940">
    <property type="entry name" value="BLUF"/>
    <property type="match status" value="1"/>
</dbReference>
<accession>A0ABU3SF14</accession>
<evidence type="ECO:0000313" key="3">
    <source>
        <dbReference type="Proteomes" id="UP001254257"/>
    </source>
</evidence>
<evidence type="ECO:0000313" key="2">
    <source>
        <dbReference type="EMBL" id="MDU0343385.1"/>
    </source>
</evidence>